<dbReference type="AlphaFoldDB" id="A0A2T2ZWF4"/>
<feature type="compositionally biased region" description="Polar residues" evidence="1">
    <location>
        <begin position="178"/>
        <end position="187"/>
    </location>
</feature>
<feature type="region of interest" description="Disordered" evidence="1">
    <location>
        <begin position="42"/>
        <end position="67"/>
    </location>
</feature>
<keyword evidence="3" id="KW-1185">Reference proteome</keyword>
<accession>A0A2T2ZWF4</accession>
<gene>
    <name evidence="2" type="ORF">BD289DRAFT_122343</name>
</gene>
<dbReference type="InParanoid" id="A0A2T2ZWF4"/>
<feature type="compositionally biased region" description="Low complexity" evidence="1">
    <location>
        <begin position="280"/>
        <end position="311"/>
    </location>
</feature>
<evidence type="ECO:0000313" key="2">
    <source>
        <dbReference type="EMBL" id="PSR78445.1"/>
    </source>
</evidence>
<feature type="compositionally biased region" description="Low complexity" evidence="1">
    <location>
        <begin position="44"/>
        <end position="66"/>
    </location>
</feature>
<reference evidence="2 3" key="1">
    <citation type="journal article" date="2018" name="Mycol. Prog.">
        <title>Coniella lustricola, a new species from submerged detritus.</title>
        <authorList>
            <person name="Raudabaugh D.B."/>
            <person name="Iturriaga T."/>
            <person name="Carver A."/>
            <person name="Mondo S."/>
            <person name="Pangilinan J."/>
            <person name="Lipzen A."/>
            <person name="He G."/>
            <person name="Amirebrahimi M."/>
            <person name="Grigoriev I.V."/>
            <person name="Miller A.N."/>
        </authorList>
    </citation>
    <scope>NUCLEOTIDE SEQUENCE [LARGE SCALE GENOMIC DNA]</scope>
    <source>
        <strain evidence="2 3">B22-T-1</strain>
    </source>
</reference>
<evidence type="ECO:0000313" key="3">
    <source>
        <dbReference type="Proteomes" id="UP000241462"/>
    </source>
</evidence>
<feature type="compositionally biased region" description="Low complexity" evidence="1">
    <location>
        <begin position="255"/>
        <end position="267"/>
    </location>
</feature>
<organism evidence="2 3">
    <name type="scientific">Coniella lustricola</name>
    <dbReference type="NCBI Taxonomy" id="2025994"/>
    <lineage>
        <taxon>Eukaryota</taxon>
        <taxon>Fungi</taxon>
        <taxon>Dikarya</taxon>
        <taxon>Ascomycota</taxon>
        <taxon>Pezizomycotina</taxon>
        <taxon>Sordariomycetes</taxon>
        <taxon>Sordariomycetidae</taxon>
        <taxon>Diaporthales</taxon>
        <taxon>Schizoparmaceae</taxon>
        <taxon>Coniella</taxon>
    </lineage>
</organism>
<feature type="compositionally biased region" description="Basic residues" evidence="1">
    <location>
        <begin position="96"/>
        <end position="110"/>
    </location>
</feature>
<proteinExistence type="predicted"/>
<sequence length="317" mass="32756">MLVFWPDLMLPQPATVPSPAHFIPGVAVVATKHECSQSLACERSSTNTTATTTTPYATPGTASSTSKTTCISAPADLLLLLCSPLMEATKNLAQRLRHRASLRRTSKKTLRPGAAGSEKRLEADESERRESNTSNTSNAATSDDTPAAVTPFDDPPTAAAASPATAPLVTPLAPSPGSDVSPTTQQPPKLAINGAALESPSPPGAARSPGSGYFGNVPSPKITFAVPRELQDQQIVSGGSAVERDPGFPSLETAVSSTSQSSVVTSQGSNEDGMIEARRSSTGGQTRSSFNSRHRNSSTSIISNGSSSQASKACCLY</sequence>
<feature type="compositionally biased region" description="Low complexity" evidence="1">
    <location>
        <begin position="132"/>
        <end position="176"/>
    </location>
</feature>
<feature type="region of interest" description="Disordered" evidence="1">
    <location>
        <begin position="237"/>
        <end position="317"/>
    </location>
</feature>
<evidence type="ECO:0000256" key="1">
    <source>
        <dbReference type="SAM" id="MobiDB-lite"/>
    </source>
</evidence>
<name>A0A2T2ZWF4_9PEZI</name>
<feature type="region of interest" description="Disordered" evidence="1">
    <location>
        <begin position="96"/>
        <end position="214"/>
    </location>
</feature>
<dbReference type="Proteomes" id="UP000241462">
    <property type="component" value="Unassembled WGS sequence"/>
</dbReference>
<feature type="compositionally biased region" description="Basic and acidic residues" evidence="1">
    <location>
        <begin position="117"/>
        <end position="131"/>
    </location>
</feature>
<dbReference type="EMBL" id="KZ678606">
    <property type="protein sequence ID" value="PSR78445.1"/>
    <property type="molecule type" value="Genomic_DNA"/>
</dbReference>
<protein>
    <submittedName>
        <fullName evidence="2">Uncharacterized protein</fullName>
    </submittedName>
</protein>